<dbReference type="CDD" id="cd02553">
    <property type="entry name" value="PseudoU_synth_RsuA"/>
    <property type="match status" value="1"/>
</dbReference>
<dbReference type="InterPro" id="IPR050343">
    <property type="entry name" value="RsuA_PseudoU_synthase"/>
</dbReference>
<keyword evidence="1" id="KW-0413">Isomerase</keyword>
<dbReference type="SUPFAM" id="SSF55120">
    <property type="entry name" value="Pseudouridine synthase"/>
    <property type="match status" value="1"/>
</dbReference>
<dbReference type="Gene3D" id="3.10.290.10">
    <property type="entry name" value="RNA-binding S4 domain"/>
    <property type="match status" value="1"/>
</dbReference>
<evidence type="ECO:0000259" key="3">
    <source>
        <dbReference type="SMART" id="SM00363"/>
    </source>
</evidence>
<dbReference type="SUPFAM" id="SSF55174">
    <property type="entry name" value="Alpha-L RNA-binding motif"/>
    <property type="match status" value="1"/>
</dbReference>
<accession>A0A9D1K5B8</accession>
<name>A0A9D1K5B8_9FIRM</name>
<dbReference type="SMART" id="SM00363">
    <property type="entry name" value="S4"/>
    <property type="match status" value="1"/>
</dbReference>
<dbReference type="InterPro" id="IPR020103">
    <property type="entry name" value="PsdUridine_synth_cat_dom_sf"/>
</dbReference>
<evidence type="ECO:0000313" key="5">
    <source>
        <dbReference type="Proteomes" id="UP000824140"/>
    </source>
</evidence>
<dbReference type="GO" id="GO:0000455">
    <property type="term" value="P:enzyme-directed rRNA pseudouridine synthesis"/>
    <property type="evidence" value="ECO:0007669"/>
    <property type="project" value="UniProtKB-ARBA"/>
</dbReference>
<dbReference type="PANTHER" id="PTHR47683:SF4">
    <property type="entry name" value="PSEUDOURIDINE SYNTHASE"/>
    <property type="match status" value="1"/>
</dbReference>
<comment type="caution">
    <text evidence="4">The sequence shown here is derived from an EMBL/GenBank/DDBJ whole genome shotgun (WGS) entry which is preliminary data.</text>
</comment>
<dbReference type="Gene3D" id="3.30.70.1560">
    <property type="entry name" value="Alpha-L RNA-binding motif"/>
    <property type="match status" value="1"/>
</dbReference>
<dbReference type="EMBL" id="DVJN01000082">
    <property type="protein sequence ID" value="HIS92171.1"/>
    <property type="molecule type" value="Genomic_DNA"/>
</dbReference>
<proteinExistence type="predicted"/>
<feature type="non-terminal residue" evidence="4">
    <location>
        <position position="229"/>
    </location>
</feature>
<dbReference type="InterPro" id="IPR042092">
    <property type="entry name" value="PsdUridine_s_RsuA/RluB/E/F_cat"/>
</dbReference>
<dbReference type="NCBIfam" id="TIGR00093">
    <property type="entry name" value="pseudouridine synthase"/>
    <property type="match status" value="1"/>
</dbReference>
<dbReference type="PROSITE" id="PS50889">
    <property type="entry name" value="S4"/>
    <property type="match status" value="1"/>
</dbReference>
<dbReference type="InterPro" id="IPR006145">
    <property type="entry name" value="PsdUridine_synth_RsuA/RluA"/>
</dbReference>
<feature type="domain" description="RNA-binding S4" evidence="3">
    <location>
        <begin position="1"/>
        <end position="58"/>
    </location>
</feature>
<dbReference type="GO" id="GO:0003723">
    <property type="term" value="F:RNA binding"/>
    <property type="evidence" value="ECO:0007669"/>
    <property type="project" value="UniProtKB-KW"/>
</dbReference>
<dbReference type="InterPro" id="IPR036986">
    <property type="entry name" value="S4_RNA-bd_sf"/>
</dbReference>
<dbReference type="GO" id="GO:0120159">
    <property type="term" value="F:rRNA pseudouridine synthase activity"/>
    <property type="evidence" value="ECO:0007669"/>
    <property type="project" value="UniProtKB-ARBA"/>
</dbReference>
<dbReference type="Proteomes" id="UP000824140">
    <property type="component" value="Unassembled WGS sequence"/>
</dbReference>
<dbReference type="InterPro" id="IPR000748">
    <property type="entry name" value="PsdUridine_synth_RsuA/RluB/E/F"/>
</dbReference>
<dbReference type="AlphaFoldDB" id="A0A9D1K5B8"/>
<dbReference type="InterPro" id="IPR002942">
    <property type="entry name" value="S4_RNA-bd"/>
</dbReference>
<evidence type="ECO:0000313" key="4">
    <source>
        <dbReference type="EMBL" id="HIS92171.1"/>
    </source>
</evidence>
<organism evidence="4 5">
    <name type="scientific">Candidatus Alectryocaccomicrobium excrementavium</name>
    <dbReference type="NCBI Taxonomy" id="2840668"/>
    <lineage>
        <taxon>Bacteria</taxon>
        <taxon>Bacillati</taxon>
        <taxon>Bacillota</taxon>
        <taxon>Clostridia</taxon>
        <taxon>Candidatus Alectryocaccomicrobium</taxon>
    </lineage>
</organism>
<protein>
    <submittedName>
        <fullName evidence="4">rRNA pseudouridine synthase</fullName>
    </submittedName>
</protein>
<dbReference type="Gene3D" id="3.30.70.580">
    <property type="entry name" value="Pseudouridine synthase I, catalytic domain, N-terminal subdomain"/>
    <property type="match status" value="1"/>
</dbReference>
<sequence>MRLDKRITALGLTRAQAKRLIARGEVRVNGEVERDAGRIVTDADEVRVGGRAAVAAGHAHLMLFKPAGVLTATRDGRETTVLDLIPAPPRGLGPVGRLDKDVTGLILLTTDGQLAHRLISPRFEIGKLYRAQVEGALDEGCVEAFRRGVPLSDFTAKSANLSIEAPGTALVEVFEGKYHQVKRMFAAIGHPVVALERLRIGEVWLDSALAPGESRPLTAQEAESLYRAV</sequence>
<evidence type="ECO:0000256" key="1">
    <source>
        <dbReference type="ARBA" id="ARBA00023235"/>
    </source>
</evidence>
<reference evidence="4" key="2">
    <citation type="journal article" date="2021" name="PeerJ">
        <title>Extensive microbial diversity within the chicken gut microbiome revealed by metagenomics and culture.</title>
        <authorList>
            <person name="Gilroy R."/>
            <person name="Ravi A."/>
            <person name="Getino M."/>
            <person name="Pursley I."/>
            <person name="Horton D.L."/>
            <person name="Alikhan N.F."/>
            <person name="Baker D."/>
            <person name="Gharbi K."/>
            <person name="Hall N."/>
            <person name="Watson M."/>
            <person name="Adriaenssens E.M."/>
            <person name="Foster-Nyarko E."/>
            <person name="Jarju S."/>
            <person name="Secka A."/>
            <person name="Antonio M."/>
            <person name="Oren A."/>
            <person name="Chaudhuri R.R."/>
            <person name="La Ragione R."/>
            <person name="Hildebrand F."/>
            <person name="Pallen M.J."/>
        </authorList>
    </citation>
    <scope>NUCLEOTIDE SEQUENCE</scope>
    <source>
        <strain evidence="4">13766</strain>
    </source>
</reference>
<dbReference type="InterPro" id="IPR020094">
    <property type="entry name" value="TruA/RsuA/RluB/E/F_N"/>
</dbReference>
<keyword evidence="2" id="KW-0694">RNA-binding</keyword>
<dbReference type="PANTHER" id="PTHR47683">
    <property type="entry name" value="PSEUDOURIDINE SYNTHASE FAMILY PROTEIN-RELATED"/>
    <property type="match status" value="1"/>
</dbReference>
<gene>
    <name evidence="4" type="ORF">IAA84_04055</name>
</gene>
<evidence type="ECO:0000256" key="2">
    <source>
        <dbReference type="PROSITE-ProRule" id="PRU00182"/>
    </source>
</evidence>
<reference evidence="4" key="1">
    <citation type="submission" date="2020-10" db="EMBL/GenBank/DDBJ databases">
        <authorList>
            <person name="Gilroy R."/>
        </authorList>
    </citation>
    <scope>NUCLEOTIDE SEQUENCE</scope>
    <source>
        <strain evidence="4">13766</strain>
    </source>
</reference>
<dbReference type="Pfam" id="PF00849">
    <property type="entry name" value="PseudoU_synth_2"/>
    <property type="match status" value="1"/>
</dbReference>
<dbReference type="CDD" id="cd00165">
    <property type="entry name" value="S4"/>
    <property type="match status" value="1"/>
</dbReference>
<dbReference type="Pfam" id="PF01479">
    <property type="entry name" value="S4"/>
    <property type="match status" value="1"/>
</dbReference>